<dbReference type="AlphaFoldDB" id="A0A9F2WI04"/>
<dbReference type="SMART" id="SM00181">
    <property type="entry name" value="EGF"/>
    <property type="match status" value="6"/>
</dbReference>
<dbReference type="Gene3D" id="2.10.25.10">
    <property type="entry name" value="Laminin"/>
    <property type="match status" value="5"/>
</dbReference>
<evidence type="ECO:0000256" key="2">
    <source>
        <dbReference type="ARBA" id="ARBA00022536"/>
    </source>
</evidence>
<dbReference type="PRINTS" id="PR00010">
    <property type="entry name" value="EGFBLOOD"/>
</dbReference>
<feature type="disulfide bond" evidence="7">
    <location>
        <begin position="201"/>
        <end position="210"/>
    </location>
</feature>
<keyword evidence="10" id="KW-1185">Reference proteome</keyword>
<dbReference type="InterPro" id="IPR000152">
    <property type="entry name" value="EGF-type_Asp/Asn_hydroxyl_site"/>
</dbReference>
<feature type="domain" description="EGF-like" evidence="9">
    <location>
        <begin position="52"/>
        <end position="94"/>
    </location>
</feature>
<keyword evidence="5 7" id="KW-1015">Disulfide bond</keyword>
<name>A0A9F2WI04_PYTBI</name>
<dbReference type="InterPro" id="IPR018097">
    <property type="entry name" value="EGF_Ca-bd_CS"/>
</dbReference>
<feature type="disulfide bond" evidence="7">
    <location>
        <begin position="161"/>
        <end position="170"/>
    </location>
</feature>
<evidence type="ECO:0000256" key="5">
    <source>
        <dbReference type="ARBA" id="ARBA00023157"/>
    </source>
</evidence>
<dbReference type="GO" id="GO:0005509">
    <property type="term" value="F:calcium ion binding"/>
    <property type="evidence" value="ECO:0007669"/>
    <property type="project" value="InterPro"/>
</dbReference>
<dbReference type="GO" id="GO:0048667">
    <property type="term" value="P:cell morphogenesis involved in neuron differentiation"/>
    <property type="evidence" value="ECO:0007669"/>
    <property type="project" value="UniProtKB-ARBA"/>
</dbReference>
<reference evidence="11" key="1">
    <citation type="submission" date="2025-08" db="UniProtKB">
        <authorList>
            <consortium name="RefSeq"/>
        </authorList>
    </citation>
    <scope>IDENTIFICATION</scope>
    <source>
        <tissue evidence="11">Liver</tissue>
    </source>
</reference>
<dbReference type="PROSITE" id="PS01186">
    <property type="entry name" value="EGF_2"/>
    <property type="match status" value="4"/>
</dbReference>
<dbReference type="CDD" id="cd00054">
    <property type="entry name" value="EGF_CA"/>
    <property type="match status" value="2"/>
</dbReference>
<evidence type="ECO:0000256" key="6">
    <source>
        <dbReference type="ARBA" id="ARBA00023180"/>
    </source>
</evidence>
<evidence type="ECO:0000256" key="4">
    <source>
        <dbReference type="ARBA" id="ARBA00022737"/>
    </source>
</evidence>
<dbReference type="PANTHER" id="PTHR12916:SF13">
    <property type="entry name" value="SUSHI, VON WILLEBRAND FACTOR TYPE A, EGF AND PENTRAXIN DOMAIN-CONTAINING PROTEIN 1-LIKE"/>
    <property type="match status" value="1"/>
</dbReference>
<dbReference type="InterPro" id="IPR001881">
    <property type="entry name" value="EGF-like_Ca-bd_dom"/>
</dbReference>
<dbReference type="PROSITE" id="PS00010">
    <property type="entry name" value="ASX_HYDROXYL"/>
    <property type="match status" value="1"/>
</dbReference>
<feature type="disulfide bond" evidence="7">
    <location>
        <begin position="84"/>
        <end position="93"/>
    </location>
</feature>
<keyword evidence="3 8" id="KW-0732">Signal</keyword>
<dbReference type="FunFam" id="2.10.25.10:FF:000172">
    <property type="entry name" value="FAT atypical cadherin 3"/>
    <property type="match status" value="1"/>
</dbReference>
<evidence type="ECO:0000256" key="3">
    <source>
        <dbReference type="ARBA" id="ARBA00022729"/>
    </source>
</evidence>
<dbReference type="PANTHER" id="PTHR12916">
    <property type="entry name" value="CYTOCHROME C OXIDASE POLYPEPTIDE VIC-2"/>
    <property type="match status" value="1"/>
</dbReference>
<feature type="domain" description="EGF-like" evidence="9">
    <location>
        <begin position="213"/>
        <end position="250"/>
    </location>
</feature>
<dbReference type="GeneID" id="103059465"/>
<dbReference type="Pfam" id="PF07645">
    <property type="entry name" value="EGF_CA"/>
    <property type="match status" value="1"/>
</dbReference>
<dbReference type="InterPro" id="IPR000742">
    <property type="entry name" value="EGF"/>
</dbReference>
<organism evidence="10 11">
    <name type="scientific">Python bivittatus</name>
    <name type="common">Burmese python</name>
    <name type="synonym">Python molurus bivittatus</name>
    <dbReference type="NCBI Taxonomy" id="176946"/>
    <lineage>
        <taxon>Eukaryota</taxon>
        <taxon>Metazoa</taxon>
        <taxon>Chordata</taxon>
        <taxon>Craniata</taxon>
        <taxon>Vertebrata</taxon>
        <taxon>Euteleostomi</taxon>
        <taxon>Lepidosauria</taxon>
        <taxon>Squamata</taxon>
        <taxon>Bifurcata</taxon>
        <taxon>Unidentata</taxon>
        <taxon>Episquamata</taxon>
        <taxon>Toxicofera</taxon>
        <taxon>Serpentes</taxon>
        <taxon>Henophidia</taxon>
        <taxon>Pythonidae</taxon>
        <taxon>Python</taxon>
    </lineage>
</organism>
<feature type="domain" description="EGF-like" evidence="9">
    <location>
        <begin position="173"/>
        <end position="211"/>
    </location>
</feature>
<feature type="domain" description="EGF-like" evidence="9">
    <location>
        <begin position="135"/>
        <end position="171"/>
    </location>
</feature>
<dbReference type="Proteomes" id="UP000695026">
    <property type="component" value="Unplaced"/>
</dbReference>
<dbReference type="PROSITE" id="PS00022">
    <property type="entry name" value="EGF_1"/>
    <property type="match status" value="5"/>
</dbReference>
<dbReference type="SMART" id="SM00179">
    <property type="entry name" value="EGF_CA"/>
    <property type="match status" value="5"/>
</dbReference>
<dbReference type="PROSITE" id="PS50026">
    <property type="entry name" value="EGF_3"/>
    <property type="match status" value="6"/>
</dbReference>
<evidence type="ECO:0000259" key="9">
    <source>
        <dbReference type="PROSITE" id="PS50026"/>
    </source>
</evidence>
<feature type="signal peptide" evidence="8">
    <location>
        <begin position="1"/>
        <end position="15"/>
    </location>
</feature>
<evidence type="ECO:0000256" key="8">
    <source>
        <dbReference type="SAM" id="SignalP"/>
    </source>
</evidence>
<dbReference type="InterPro" id="IPR049883">
    <property type="entry name" value="NOTCH1_EGF-like"/>
</dbReference>
<proteinExistence type="predicted"/>
<dbReference type="GO" id="GO:0001764">
    <property type="term" value="P:neuron migration"/>
    <property type="evidence" value="ECO:0007669"/>
    <property type="project" value="UniProtKB-ARBA"/>
</dbReference>
<dbReference type="GO" id="GO:0016358">
    <property type="term" value="P:dendrite development"/>
    <property type="evidence" value="ECO:0007669"/>
    <property type="project" value="UniProtKB-ARBA"/>
</dbReference>
<dbReference type="GO" id="GO:0048646">
    <property type="term" value="P:anatomical structure formation involved in morphogenesis"/>
    <property type="evidence" value="ECO:0007669"/>
    <property type="project" value="UniProtKB-ARBA"/>
</dbReference>
<dbReference type="FunFam" id="2.10.25.10:FF:000100">
    <property type="entry name" value="neurogenic locus notch homolog protein 3"/>
    <property type="match status" value="1"/>
</dbReference>
<keyword evidence="4" id="KW-0677">Repeat</keyword>
<evidence type="ECO:0000256" key="1">
    <source>
        <dbReference type="ARBA" id="ARBA00022473"/>
    </source>
</evidence>
<dbReference type="FunFam" id="2.10.25.10:FF:000423">
    <property type="entry name" value="Neurogenic locus notch homolog protein 2"/>
    <property type="match status" value="1"/>
</dbReference>
<sequence length="339" mass="36057">MKPLLLLMLIPFAGAESCPQMPCKNGGTCLNHSNGTSSCLCPPGYVGDTCQFADPCTPVLCQNGGTCSSRALPPSAAPEYICVCPPGFTGEKCQGVVGDPCFPSPCQHGGTCQRVSGKDHQCQCLSGWTGKNCQLMDFCPANPCANGGTCVITYPVIVCQCWPGFEGHTCQHDINECFGSPSPCLNGGSCVNSIGSFRCFCPPNFTGPLCQYQLGPCSPEICLHGGTCHHVDERYHGCLCLPGNYGSLLLALLSPLLAIRHCGRTPKPPKCSLRHPRKEVWMEAFSQRSSQRKSGILKGEQVTVQELQGRKLFSICPTIGTLDGGGLECHPLQSTAHSL</sequence>
<keyword evidence="1" id="KW-0217">Developmental protein</keyword>
<dbReference type="KEGG" id="pbi:103059465"/>
<dbReference type="GO" id="GO:0043005">
    <property type="term" value="C:neuron projection"/>
    <property type="evidence" value="ECO:0007669"/>
    <property type="project" value="UniProtKB-ARBA"/>
</dbReference>
<dbReference type="OMA" id="CENHDDE"/>
<feature type="disulfide bond" evidence="7">
    <location>
        <begin position="124"/>
        <end position="133"/>
    </location>
</feature>
<evidence type="ECO:0000313" key="11">
    <source>
        <dbReference type="RefSeq" id="XP_007442648.2"/>
    </source>
</evidence>
<dbReference type="OrthoDB" id="20872at2759"/>
<dbReference type="GO" id="GO:0009887">
    <property type="term" value="P:animal organ morphogenesis"/>
    <property type="evidence" value="ECO:0007669"/>
    <property type="project" value="UniProtKB-ARBA"/>
</dbReference>
<keyword evidence="2 7" id="KW-0245">EGF-like domain</keyword>
<feature type="chain" id="PRO_5039924418" evidence="8">
    <location>
        <begin position="16"/>
        <end position="339"/>
    </location>
</feature>
<evidence type="ECO:0000313" key="10">
    <source>
        <dbReference type="Proteomes" id="UP000695026"/>
    </source>
</evidence>
<feature type="domain" description="EGF-like" evidence="9">
    <location>
        <begin position="14"/>
        <end position="51"/>
    </location>
</feature>
<dbReference type="RefSeq" id="XP_007442648.2">
    <property type="nucleotide sequence ID" value="XM_007442586.2"/>
</dbReference>
<keyword evidence="6" id="KW-0325">Glycoprotein</keyword>
<feature type="disulfide bond" evidence="7">
    <location>
        <begin position="41"/>
        <end position="50"/>
    </location>
</feature>
<comment type="caution">
    <text evidence="7">Lacks conserved residue(s) required for the propagation of feature annotation.</text>
</comment>
<evidence type="ECO:0000256" key="7">
    <source>
        <dbReference type="PROSITE-ProRule" id="PRU00076"/>
    </source>
</evidence>
<dbReference type="FunFam" id="2.10.25.10:FF:000327">
    <property type="entry name" value="neurogenic locus notch homolog protein 4"/>
    <property type="match status" value="1"/>
</dbReference>
<dbReference type="GO" id="GO:0007219">
    <property type="term" value="P:Notch signaling pathway"/>
    <property type="evidence" value="ECO:0007669"/>
    <property type="project" value="TreeGrafter"/>
</dbReference>
<dbReference type="Pfam" id="PF00008">
    <property type="entry name" value="EGF"/>
    <property type="match status" value="3"/>
</dbReference>
<protein>
    <submittedName>
        <fullName evidence="11">Neurogenic locus notch homolog protein 4-like</fullName>
    </submittedName>
</protein>
<gene>
    <name evidence="11" type="primary">LOC103059465</name>
</gene>
<dbReference type="SUPFAM" id="SSF57196">
    <property type="entry name" value="EGF/Laminin"/>
    <property type="match status" value="5"/>
</dbReference>
<dbReference type="PROSITE" id="PS01187">
    <property type="entry name" value="EGF_CA"/>
    <property type="match status" value="1"/>
</dbReference>
<feature type="domain" description="EGF-like" evidence="9">
    <location>
        <begin position="97"/>
        <end position="134"/>
    </location>
</feature>
<dbReference type="GO" id="GO:0005112">
    <property type="term" value="F:Notch binding"/>
    <property type="evidence" value="ECO:0007669"/>
    <property type="project" value="TreeGrafter"/>
</dbReference>
<accession>A0A9F2WI04</accession>